<evidence type="ECO:0000313" key="1">
    <source>
        <dbReference type="EMBL" id="CAF1567047.1"/>
    </source>
</evidence>
<accession>A0A8S2FUU2</accession>
<comment type="caution">
    <text evidence="1">The sequence shown here is derived from an EMBL/GenBank/DDBJ whole genome shotgun (WGS) entry which is preliminary data.</text>
</comment>
<dbReference type="AlphaFoldDB" id="A0A8S2FUU2"/>
<gene>
    <name evidence="1" type="ORF">OVA965_LOCUS40141</name>
    <name evidence="2" type="ORF">TMI583_LOCUS41532</name>
</gene>
<evidence type="ECO:0000313" key="3">
    <source>
        <dbReference type="Proteomes" id="UP000677228"/>
    </source>
</evidence>
<protein>
    <submittedName>
        <fullName evidence="1">Uncharacterized protein</fullName>
    </submittedName>
</protein>
<reference evidence="1" key="1">
    <citation type="submission" date="2021-02" db="EMBL/GenBank/DDBJ databases">
        <authorList>
            <person name="Nowell W R."/>
        </authorList>
    </citation>
    <scope>NUCLEOTIDE SEQUENCE</scope>
</reference>
<dbReference type="Proteomes" id="UP000682733">
    <property type="component" value="Unassembled WGS sequence"/>
</dbReference>
<sequence length="119" mass="13739">MASNVVPASSLMDVQKQKLAKLYDDMGFDHIPSRLFHVLFLYEPIGNNIKQYEETYQLLTEILVEKGKVDADVTCRFPKIIVDAVKTRYKGSIQNYKIVRHLDDTRATKTCHVKLSDFM</sequence>
<proteinExistence type="predicted"/>
<dbReference type="Proteomes" id="UP000677228">
    <property type="component" value="Unassembled WGS sequence"/>
</dbReference>
<organism evidence="1 3">
    <name type="scientific">Didymodactylos carnosus</name>
    <dbReference type="NCBI Taxonomy" id="1234261"/>
    <lineage>
        <taxon>Eukaryota</taxon>
        <taxon>Metazoa</taxon>
        <taxon>Spiralia</taxon>
        <taxon>Gnathifera</taxon>
        <taxon>Rotifera</taxon>
        <taxon>Eurotatoria</taxon>
        <taxon>Bdelloidea</taxon>
        <taxon>Philodinida</taxon>
        <taxon>Philodinidae</taxon>
        <taxon>Didymodactylos</taxon>
    </lineage>
</organism>
<evidence type="ECO:0000313" key="2">
    <source>
        <dbReference type="EMBL" id="CAF4360303.1"/>
    </source>
</evidence>
<dbReference type="EMBL" id="CAJOBA010065718">
    <property type="protein sequence ID" value="CAF4360303.1"/>
    <property type="molecule type" value="Genomic_DNA"/>
</dbReference>
<name>A0A8S2FUU2_9BILA</name>
<dbReference type="EMBL" id="CAJNOK010043002">
    <property type="protein sequence ID" value="CAF1567047.1"/>
    <property type="molecule type" value="Genomic_DNA"/>
</dbReference>